<gene>
    <name evidence="2" type="ORF">LCGC14_0493750</name>
</gene>
<feature type="compositionally biased region" description="Basic and acidic residues" evidence="1">
    <location>
        <begin position="66"/>
        <end position="75"/>
    </location>
</feature>
<feature type="compositionally biased region" description="Basic and acidic residues" evidence="1">
    <location>
        <begin position="82"/>
        <end position="96"/>
    </location>
</feature>
<organism evidence="2">
    <name type="scientific">marine sediment metagenome</name>
    <dbReference type="NCBI Taxonomy" id="412755"/>
    <lineage>
        <taxon>unclassified sequences</taxon>
        <taxon>metagenomes</taxon>
        <taxon>ecological metagenomes</taxon>
    </lineage>
</organism>
<reference evidence="2" key="1">
    <citation type="journal article" date="2015" name="Nature">
        <title>Complex archaea that bridge the gap between prokaryotes and eukaryotes.</title>
        <authorList>
            <person name="Spang A."/>
            <person name="Saw J.H."/>
            <person name="Jorgensen S.L."/>
            <person name="Zaremba-Niedzwiedzka K."/>
            <person name="Martijn J."/>
            <person name="Lind A.E."/>
            <person name="van Eijk R."/>
            <person name="Schleper C."/>
            <person name="Guy L."/>
            <person name="Ettema T.J."/>
        </authorList>
    </citation>
    <scope>NUCLEOTIDE SEQUENCE</scope>
</reference>
<dbReference type="AlphaFoldDB" id="A0A0F9USS3"/>
<accession>A0A0F9USS3</accession>
<evidence type="ECO:0000313" key="2">
    <source>
        <dbReference type="EMBL" id="KKN64216.1"/>
    </source>
</evidence>
<dbReference type="EMBL" id="LAZR01000563">
    <property type="protein sequence ID" value="KKN64216.1"/>
    <property type="molecule type" value="Genomic_DNA"/>
</dbReference>
<name>A0A0F9USS3_9ZZZZ</name>
<comment type="caution">
    <text evidence="2">The sequence shown here is derived from an EMBL/GenBank/DDBJ whole genome shotgun (WGS) entry which is preliminary data.</text>
</comment>
<evidence type="ECO:0000256" key="1">
    <source>
        <dbReference type="SAM" id="MobiDB-lite"/>
    </source>
</evidence>
<protein>
    <submittedName>
        <fullName evidence="2">Uncharacterized protein</fullName>
    </submittedName>
</protein>
<proteinExistence type="predicted"/>
<feature type="region of interest" description="Disordered" evidence="1">
    <location>
        <begin position="55"/>
        <end position="96"/>
    </location>
</feature>
<sequence length="96" mass="10058">MLKKLLFIALCFNASASLADLKPDIMGCDAQKATRNAAMEATVGVSGGCDASKAAGNAKDNAVDNVTDHVDDARDSLPQNPMHDDERPAGKALDRD</sequence>